<keyword evidence="2" id="KW-1185">Reference proteome</keyword>
<reference evidence="2" key="1">
    <citation type="submission" date="2018-06" db="EMBL/GenBank/DDBJ databases">
        <authorList>
            <consortium name="Pathogen Informatics"/>
        </authorList>
    </citation>
    <scope>NUCLEOTIDE SEQUENCE [LARGE SCALE GENOMIC DNA]</scope>
    <source>
        <strain evidence="2">NCTC10132</strain>
    </source>
</reference>
<name>A0A3B0QDT2_9BACT</name>
<feature type="non-terminal residue" evidence="1">
    <location>
        <position position="62"/>
    </location>
</feature>
<gene>
    <name evidence="1" type="ORF">NCTC10132_01180</name>
</gene>
<dbReference type="AlphaFoldDB" id="A0A3B0QDT2"/>
<evidence type="ECO:0000313" key="2">
    <source>
        <dbReference type="Proteomes" id="UP000257559"/>
    </source>
</evidence>
<dbReference type="KEGG" id="medw:NCTC10132_01180"/>
<accession>A0A3B0QDT2</accession>
<organism evidence="1 2">
    <name type="scientific">Mycoplasmopsis edwardii</name>
    <dbReference type="NCBI Taxonomy" id="53558"/>
    <lineage>
        <taxon>Bacteria</taxon>
        <taxon>Bacillati</taxon>
        <taxon>Mycoplasmatota</taxon>
        <taxon>Mycoplasmoidales</taxon>
        <taxon>Metamycoplasmataceae</taxon>
        <taxon>Mycoplasmopsis</taxon>
    </lineage>
</organism>
<proteinExistence type="predicted"/>
<dbReference type="EMBL" id="LS991951">
    <property type="protein sequence ID" value="SYV97811.1"/>
    <property type="molecule type" value="Genomic_DNA"/>
</dbReference>
<protein>
    <submittedName>
        <fullName evidence="1">Uncharacterized protein</fullName>
    </submittedName>
</protein>
<evidence type="ECO:0000313" key="1">
    <source>
        <dbReference type="EMBL" id="SYV97811.1"/>
    </source>
</evidence>
<dbReference type="Proteomes" id="UP000257559">
    <property type="component" value="Chromosome"/>
</dbReference>
<sequence length="62" mass="6933">MNRDYSAENSYPSNATGFTVVDPQVIYKEIYDRTFSVKFGVNLEPDATKPVSFMSTASGTTW</sequence>